<keyword evidence="5 8" id="KW-0472">Membrane</keyword>
<dbReference type="InterPro" id="IPR000711">
    <property type="entry name" value="ATPase_OSCP/dsu"/>
</dbReference>
<gene>
    <name evidence="8" type="primary">atpH</name>
    <name evidence="9" type="ORF">J2S63_003165</name>
</gene>
<evidence type="ECO:0000313" key="9">
    <source>
        <dbReference type="EMBL" id="MDR7363612.1"/>
    </source>
</evidence>
<comment type="caution">
    <text evidence="9">The sequence shown here is derived from an EMBL/GenBank/DDBJ whole genome shotgun (WGS) entry which is preliminary data.</text>
</comment>
<dbReference type="Proteomes" id="UP001183648">
    <property type="component" value="Unassembled WGS sequence"/>
</dbReference>
<reference evidence="9 10" key="1">
    <citation type="submission" date="2023-07" db="EMBL/GenBank/DDBJ databases">
        <title>Sequencing the genomes of 1000 actinobacteria strains.</title>
        <authorList>
            <person name="Klenk H.-P."/>
        </authorList>
    </citation>
    <scope>NUCLEOTIDE SEQUENCE [LARGE SCALE GENOMIC DNA]</scope>
    <source>
        <strain evidence="9 10">DSM 19426</strain>
    </source>
</reference>
<keyword evidence="6 8" id="KW-0139">CF(1)</keyword>
<comment type="function">
    <text evidence="8">F(1)F(0) ATP synthase produces ATP from ADP in the presence of a proton or sodium gradient. F-type ATPases consist of two structural domains, F(1) containing the extramembraneous catalytic core and F(0) containing the membrane proton channel, linked together by a central stalk and a peripheral stalk. During catalysis, ATP synthesis in the catalytic domain of F(1) is coupled via a rotary mechanism of the central stalk subunits to proton translocation.</text>
</comment>
<evidence type="ECO:0000256" key="2">
    <source>
        <dbReference type="ARBA" id="ARBA00022448"/>
    </source>
</evidence>
<evidence type="ECO:0000313" key="10">
    <source>
        <dbReference type="Proteomes" id="UP001183648"/>
    </source>
</evidence>
<dbReference type="RefSeq" id="WP_310304204.1">
    <property type="nucleotide sequence ID" value="NZ_BAAAPS010000003.1"/>
</dbReference>
<comment type="similarity">
    <text evidence="8">Belongs to the ATPase delta chain family.</text>
</comment>
<evidence type="ECO:0000256" key="7">
    <source>
        <dbReference type="ARBA" id="ARBA00023310"/>
    </source>
</evidence>
<evidence type="ECO:0000256" key="3">
    <source>
        <dbReference type="ARBA" id="ARBA00022781"/>
    </source>
</evidence>
<comment type="subcellular location">
    <subcellularLocation>
        <location evidence="8">Cell membrane</location>
        <topology evidence="8">Peripheral membrane protein</topology>
    </subcellularLocation>
    <subcellularLocation>
        <location evidence="1">Membrane</location>
    </subcellularLocation>
</comment>
<keyword evidence="3 8" id="KW-0375">Hydrogen ion transport</keyword>
<dbReference type="Pfam" id="PF00213">
    <property type="entry name" value="OSCP"/>
    <property type="match status" value="1"/>
</dbReference>
<dbReference type="HAMAP" id="MF_01416">
    <property type="entry name" value="ATP_synth_delta_bact"/>
    <property type="match status" value="1"/>
</dbReference>
<comment type="function">
    <text evidence="8">This protein is part of the stalk that links CF(0) to CF(1). It either transmits conformational changes from CF(0) to CF(1) or is implicated in proton conduction.</text>
</comment>
<dbReference type="PANTHER" id="PTHR11910">
    <property type="entry name" value="ATP SYNTHASE DELTA CHAIN"/>
    <property type="match status" value="1"/>
</dbReference>
<proteinExistence type="inferred from homology"/>
<dbReference type="EMBL" id="JAVDYG010000001">
    <property type="protein sequence ID" value="MDR7363612.1"/>
    <property type="molecule type" value="Genomic_DNA"/>
</dbReference>
<evidence type="ECO:0000256" key="6">
    <source>
        <dbReference type="ARBA" id="ARBA00023196"/>
    </source>
</evidence>
<keyword evidence="2 8" id="KW-0813">Transport</keyword>
<organism evidence="9 10">
    <name type="scientific">Nocardioides marmoribigeumensis</name>
    <dbReference type="NCBI Taxonomy" id="433649"/>
    <lineage>
        <taxon>Bacteria</taxon>
        <taxon>Bacillati</taxon>
        <taxon>Actinomycetota</taxon>
        <taxon>Actinomycetes</taxon>
        <taxon>Propionibacteriales</taxon>
        <taxon>Nocardioidaceae</taxon>
        <taxon>Nocardioides</taxon>
    </lineage>
</organism>
<keyword evidence="10" id="KW-1185">Reference proteome</keyword>
<dbReference type="Gene3D" id="1.10.520.20">
    <property type="entry name" value="N-terminal domain of the delta subunit of the F1F0-ATP synthase"/>
    <property type="match status" value="1"/>
</dbReference>
<keyword evidence="4 8" id="KW-0406">Ion transport</keyword>
<protein>
    <recommendedName>
        <fullName evidence="8">ATP synthase subunit delta</fullName>
    </recommendedName>
    <alternativeName>
        <fullName evidence="8">ATP synthase F(1) sector subunit delta</fullName>
    </alternativeName>
    <alternativeName>
        <fullName evidence="8">F-type ATPase subunit delta</fullName>
        <shortName evidence="8">F-ATPase subunit delta</shortName>
    </alternativeName>
</protein>
<dbReference type="PRINTS" id="PR00125">
    <property type="entry name" value="ATPASEDELTA"/>
</dbReference>
<evidence type="ECO:0000256" key="5">
    <source>
        <dbReference type="ARBA" id="ARBA00023136"/>
    </source>
</evidence>
<dbReference type="PROSITE" id="PS00389">
    <property type="entry name" value="ATPASE_DELTA"/>
    <property type="match status" value="1"/>
</dbReference>
<name>A0ABU2BZ13_9ACTN</name>
<evidence type="ECO:0000256" key="8">
    <source>
        <dbReference type="HAMAP-Rule" id="MF_01416"/>
    </source>
</evidence>
<evidence type="ECO:0000256" key="1">
    <source>
        <dbReference type="ARBA" id="ARBA00004370"/>
    </source>
</evidence>
<evidence type="ECO:0000256" key="4">
    <source>
        <dbReference type="ARBA" id="ARBA00023065"/>
    </source>
</evidence>
<dbReference type="InterPro" id="IPR020781">
    <property type="entry name" value="ATPase_OSCP/d_CS"/>
</dbReference>
<dbReference type="NCBIfam" id="NF009967">
    <property type="entry name" value="PRK13430.1"/>
    <property type="match status" value="1"/>
</dbReference>
<keyword evidence="8" id="KW-1003">Cell membrane</keyword>
<sequence>MARSASGLRGASAEAYDMLTGRLSSVLSDGGSANGYDVARDLFGVAEVLRREPGLRRVLTDVSVGSQAKSGLVRRVFGESLGEGGLDVAATAAGQRWAAVRDLADTLEHLAVIAVVRAAEADGEADAVEEQLFTVERLVADNPSLRDALGDPARSVEDKQGLLRGLLEGKAARGTIQLVEQAVTGTHRTVGLAIEAYQRLAASERERVVALVRVARPLSDTESDRLKAALTRQYSRAVDLNVLVDPAVLGGVRVEVGDDVIDGTVSTRLDDARRKLAG</sequence>
<dbReference type="InterPro" id="IPR026015">
    <property type="entry name" value="ATP_synth_OSCP/delta_N_sf"/>
</dbReference>
<accession>A0ABU2BZ13</accession>
<keyword evidence="7 8" id="KW-0066">ATP synthesis</keyword>